<keyword evidence="1" id="KW-0472">Membrane</keyword>
<dbReference type="EMBL" id="GBXM01087610">
    <property type="protein sequence ID" value="JAH20967.1"/>
    <property type="molecule type" value="Transcribed_RNA"/>
</dbReference>
<evidence type="ECO:0000256" key="1">
    <source>
        <dbReference type="SAM" id="Phobius"/>
    </source>
</evidence>
<keyword evidence="1" id="KW-1133">Transmembrane helix</keyword>
<sequence length="64" mass="7423">MLRVFRSETGQSKSYSIPATITSRAAQSKKAYCCFFLTKNVNLIFIYIWHVFCITISFFLLSET</sequence>
<evidence type="ECO:0000313" key="2">
    <source>
        <dbReference type="EMBL" id="JAH20967.1"/>
    </source>
</evidence>
<keyword evidence="1" id="KW-0812">Transmembrane</keyword>
<reference evidence="2" key="1">
    <citation type="submission" date="2014-11" db="EMBL/GenBank/DDBJ databases">
        <authorList>
            <person name="Amaro Gonzalez C."/>
        </authorList>
    </citation>
    <scope>NUCLEOTIDE SEQUENCE</scope>
</reference>
<reference evidence="2" key="2">
    <citation type="journal article" date="2015" name="Fish Shellfish Immunol.">
        <title>Early steps in the European eel (Anguilla anguilla)-Vibrio vulnificus interaction in the gills: Role of the RtxA13 toxin.</title>
        <authorList>
            <person name="Callol A."/>
            <person name="Pajuelo D."/>
            <person name="Ebbesson L."/>
            <person name="Teles M."/>
            <person name="MacKenzie S."/>
            <person name="Amaro C."/>
        </authorList>
    </citation>
    <scope>NUCLEOTIDE SEQUENCE</scope>
</reference>
<accession>A0A0E9QWX1</accession>
<name>A0A0E9QWX1_ANGAN</name>
<dbReference type="AlphaFoldDB" id="A0A0E9QWX1"/>
<proteinExistence type="predicted"/>
<feature type="transmembrane region" description="Helical" evidence="1">
    <location>
        <begin position="44"/>
        <end position="61"/>
    </location>
</feature>
<organism evidence="2">
    <name type="scientific">Anguilla anguilla</name>
    <name type="common">European freshwater eel</name>
    <name type="synonym">Muraena anguilla</name>
    <dbReference type="NCBI Taxonomy" id="7936"/>
    <lineage>
        <taxon>Eukaryota</taxon>
        <taxon>Metazoa</taxon>
        <taxon>Chordata</taxon>
        <taxon>Craniata</taxon>
        <taxon>Vertebrata</taxon>
        <taxon>Euteleostomi</taxon>
        <taxon>Actinopterygii</taxon>
        <taxon>Neopterygii</taxon>
        <taxon>Teleostei</taxon>
        <taxon>Anguilliformes</taxon>
        <taxon>Anguillidae</taxon>
        <taxon>Anguilla</taxon>
    </lineage>
</organism>
<protein>
    <submittedName>
        <fullName evidence="2">Uncharacterized protein</fullName>
    </submittedName>
</protein>